<feature type="compositionally biased region" description="Polar residues" evidence="1">
    <location>
        <begin position="80"/>
        <end position="101"/>
    </location>
</feature>
<proteinExistence type="predicted"/>
<organism evidence="3 4">
    <name type="scientific">Actinomadura napierensis</name>
    <dbReference type="NCBI Taxonomy" id="267854"/>
    <lineage>
        <taxon>Bacteria</taxon>
        <taxon>Bacillati</taxon>
        <taxon>Actinomycetota</taxon>
        <taxon>Actinomycetes</taxon>
        <taxon>Streptosporangiales</taxon>
        <taxon>Thermomonosporaceae</taxon>
        <taxon>Actinomadura</taxon>
    </lineage>
</organism>
<keyword evidence="2" id="KW-0472">Membrane</keyword>
<feature type="transmembrane region" description="Helical" evidence="2">
    <location>
        <begin position="18"/>
        <end position="38"/>
    </location>
</feature>
<protein>
    <submittedName>
        <fullName evidence="3">Uncharacterized protein</fullName>
    </submittedName>
</protein>
<accession>A0ABN2ZMU5</accession>
<comment type="caution">
    <text evidence="3">The sequence shown here is derived from an EMBL/GenBank/DDBJ whole genome shotgun (WGS) entry which is preliminary data.</text>
</comment>
<evidence type="ECO:0000313" key="4">
    <source>
        <dbReference type="Proteomes" id="UP001501020"/>
    </source>
</evidence>
<evidence type="ECO:0000256" key="1">
    <source>
        <dbReference type="SAM" id="MobiDB-lite"/>
    </source>
</evidence>
<keyword evidence="2" id="KW-1133">Transmembrane helix</keyword>
<sequence>MNDDRVADAARGAPRPQLLLLMAGAVIGVVLLAAALAVELSGGNDPRTPAMPTPTVPTMPNLPTTLPNVPPGSTGMPTEFPTQMPTNFPTEMPSLPTNMPSIPQFPGGAP</sequence>
<evidence type="ECO:0000313" key="3">
    <source>
        <dbReference type="EMBL" id="GAA2144689.1"/>
    </source>
</evidence>
<name>A0ABN2ZMU5_9ACTN</name>
<gene>
    <name evidence="3" type="ORF">GCM10009727_44640</name>
</gene>
<dbReference type="Proteomes" id="UP001501020">
    <property type="component" value="Unassembled WGS sequence"/>
</dbReference>
<evidence type="ECO:0000256" key="2">
    <source>
        <dbReference type="SAM" id="Phobius"/>
    </source>
</evidence>
<dbReference type="EMBL" id="BAAAMR010000039">
    <property type="protein sequence ID" value="GAA2144689.1"/>
    <property type="molecule type" value="Genomic_DNA"/>
</dbReference>
<feature type="region of interest" description="Disordered" evidence="1">
    <location>
        <begin position="41"/>
        <end position="110"/>
    </location>
</feature>
<feature type="compositionally biased region" description="Low complexity" evidence="1">
    <location>
        <begin position="58"/>
        <end position="67"/>
    </location>
</feature>
<dbReference type="RefSeq" id="WP_344270180.1">
    <property type="nucleotide sequence ID" value="NZ_BAAAMR010000039.1"/>
</dbReference>
<keyword evidence="2" id="KW-0812">Transmembrane</keyword>
<keyword evidence="4" id="KW-1185">Reference proteome</keyword>
<reference evidence="3 4" key="1">
    <citation type="journal article" date="2019" name="Int. J. Syst. Evol. Microbiol.">
        <title>The Global Catalogue of Microorganisms (GCM) 10K type strain sequencing project: providing services to taxonomists for standard genome sequencing and annotation.</title>
        <authorList>
            <consortium name="The Broad Institute Genomics Platform"/>
            <consortium name="The Broad Institute Genome Sequencing Center for Infectious Disease"/>
            <person name="Wu L."/>
            <person name="Ma J."/>
        </authorList>
    </citation>
    <scope>NUCLEOTIDE SEQUENCE [LARGE SCALE GENOMIC DNA]</scope>
    <source>
        <strain evidence="3 4">JCM 13850</strain>
    </source>
</reference>